<protein>
    <submittedName>
        <fullName evidence="10">Type IV pilus secretin PilQ</fullName>
    </submittedName>
</protein>
<dbReference type="RefSeq" id="WP_214213385.1">
    <property type="nucleotide sequence ID" value="NZ_JABBFO010000006.1"/>
</dbReference>
<dbReference type="InterPro" id="IPR038591">
    <property type="entry name" value="NolW-like_sf"/>
</dbReference>
<comment type="subcellular location">
    <subcellularLocation>
        <location evidence="7">Cell outer membrane</location>
    </subcellularLocation>
    <subcellularLocation>
        <location evidence="1">Membrane</location>
    </subcellularLocation>
</comment>
<keyword evidence="3" id="KW-0732">Signal</keyword>
<evidence type="ECO:0000313" key="11">
    <source>
        <dbReference type="Proteomes" id="UP000786875"/>
    </source>
</evidence>
<dbReference type="Proteomes" id="UP000786875">
    <property type="component" value="Unassembled WGS sequence"/>
</dbReference>
<gene>
    <name evidence="10" type="primary">pilQ</name>
    <name evidence="10" type="ORF">HGT73_07965</name>
</gene>
<evidence type="ECO:0000256" key="4">
    <source>
        <dbReference type="ARBA" id="ARBA00023136"/>
    </source>
</evidence>
<dbReference type="InterPro" id="IPR051808">
    <property type="entry name" value="Type_IV_pilus_biogenesis"/>
</dbReference>
<proteinExistence type="inferred from homology"/>
<evidence type="ECO:0000256" key="5">
    <source>
        <dbReference type="ARBA" id="ARBA00023237"/>
    </source>
</evidence>
<reference evidence="10 11" key="1">
    <citation type="submission" date="2020-04" db="EMBL/GenBank/DDBJ databases">
        <title>Genome sequencing of Rosenbergiella species.</title>
        <authorList>
            <person name="Alvarez-Perez S."/>
            <person name="Lievens B."/>
        </authorList>
    </citation>
    <scope>NUCLEOTIDE SEQUENCE [LARGE SCALE GENOMIC DNA]</scope>
    <source>
        <strain evidence="10 11">CdVSA20.1</strain>
    </source>
</reference>
<accession>A0ABS5T729</accession>
<dbReference type="InterPro" id="IPR004846">
    <property type="entry name" value="T2SS/T3SS_dom"/>
</dbReference>
<evidence type="ECO:0000259" key="8">
    <source>
        <dbReference type="Pfam" id="PF00263"/>
    </source>
</evidence>
<dbReference type="Gene3D" id="3.30.1370.120">
    <property type="match status" value="1"/>
</dbReference>
<dbReference type="EMBL" id="JABBFO010000006">
    <property type="protein sequence ID" value="MBT0727320.1"/>
    <property type="molecule type" value="Genomic_DNA"/>
</dbReference>
<evidence type="ECO:0000313" key="10">
    <source>
        <dbReference type="EMBL" id="MBT0727320.1"/>
    </source>
</evidence>
<name>A0ABS5T729_9GAMM</name>
<evidence type="ECO:0000259" key="9">
    <source>
        <dbReference type="Pfam" id="PF03958"/>
    </source>
</evidence>
<evidence type="ECO:0000256" key="1">
    <source>
        <dbReference type="ARBA" id="ARBA00004370"/>
    </source>
</evidence>
<dbReference type="PANTHER" id="PTHR30604:SF1">
    <property type="entry name" value="DNA UTILIZATION PROTEIN HOFQ"/>
    <property type="match status" value="1"/>
</dbReference>
<evidence type="ECO:0000256" key="7">
    <source>
        <dbReference type="RuleBase" id="RU004004"/>
    </source>
</evidence>
<dbReference type="NCBIfam" id="TIGR02515">
    <property type="entry name" value="IV_pilus_PilQ"/>
    <property type="match status" value="1"/>
</dbReference>
<keyword evidence="4" id="KW-0472">Membrane</keyword>
<feature type="domain" description="Type II/III secretion system secretin-like" evidence="8">
    <location>
        <begin position="234"/>
        <end position="393"/>
    </location>
</feature>
<keyword evidence="2 7" id="KW-0813">Transport</keyword>
<dbReference type="InterPro" id="IPR005644">
    <property type="entry name" value="NolW-like"/>
</dbReference>
<sequence>MANTKISINVENTPAAHIFSLLASVKNINLVVDPAIDQSLTLHLVDVEWQDALDIVKYLTNVDVFEQGNILVFRPLPASHRQEESETFSASAKKAKIMQRVFPLRYIEAAVLEKQLMALPLGGLGGRGKLFVDHDQQQIIIWDEEESLQSIAEWILVHDQPQPQIEIMAQMISISQDNLRELGVSWFNEMSGTTDTTTIRHQFTTSLAFSAPSLHVKTAIARIDSQLLFLELTALEQENQLDIIASPHLVTSQGRTASIKQGTEIPYQTVSGKNDNPVISFKEAVLGMEVTPERVGREHIRLRLRLNQDVPGKILQGEGKGPPSIDKQEIMTEVLVANGSTVALGGIFQQQQHQGLATVPGLGRLPVLGTLFQKKTQQHQKRELVIFITPRLLPTENTP</sequence>
<dbReference type="Pfam" id="PF03958">
    <property type="entry name" value="Secretin_N"/>
    <property type="match status" value="1"/>
</dbReference>
<dbReference type="InterPro" id="IPR001775">
    <property type="entry name" value="GspD/PilQ"/>
</dbReference>
<dbReference type="InterPro" id="IPR013355">
    <property type="entry name" value="Pilus_4_PilQ"/>
</dbReference>
<keyword evidence="11" id="KW-1185">Reference proteome</keyword>
<keyword evidence="5" id="KW-0998">Cell outer membrane</keyword>
<evidence type="ECO:0000256" key="6">
    <source>
        <dbReference type="RuleBase" id="RU004003"/>
    </source>
</evidence>
<organism evidence="10 11">
    <name type="scientific">Rosenbergiella australiborealis</name>
    <dbReference type="NCBI Taxonomy" id="1544696"/>
    <lineage>
        <taxon>Bacteria</taxon>
        <taxon>Pseudomonadati</taxon>
        <taxon>Pseudomonadota</taxon>
        <taxon>Gammaproteobacteria</taxon>
        <taxon>Enterobacterales</taxon>
        <taxon>Erwiniaceae</taxon>
        <taxon>Rosenbergiella</taxon>
    </lineage>
</organism>
<comment type="caution">
    <text evidence="10">The sequence shown here is derived from an EMBL/GenBank/DDBJ whole genome shotgun (WGS) entry which is preliminary data.</text>
</comment>
<dbReference type="Pfam" id="PF00263">
    <property type="entry name" value="Secretin"/>
    <property type="match status" value="1"/>
</dbReference>
<evidence type="ECO:0000256" key="3">
    <source>
        <dbReference type="ARBA" id="ARBA00022729"/>
    </source>
</evidence>
<dbReference type="PANTHER" id="PTHR30604">
    <property type="entry name" value="PROTEIN TRANSPORT PROTEIN HOFQ"/>
    <property type="match status" value="1"/>
</dbReference>
<comment type="similarity">
    <text evidence="6">Belongs to the bacterial secretin family.</text>
</comment>
<dbReference type="PRINTS" id="PR00811">
    <property type="entry name" value="BCTERIALGSPD"/>
</dbReference>
<feature type="domain" description="NolW-like" evidence="9">
    <location>
        <begin position="100"/>
        <end position="164"/>
    </location>
</feature>
<dbReference type="Gene3D" id="3.30.1370.130">
    <property type="match status" value="1"/>
</dbReference>
<evidence type="ECO:0000256" key="2">
    <source>
        <dbReference type="ARBA" id="ARBA00022448"/>
    </source>
</evidence>